<name>A0ABX1DH55_9FLAO</name>
<comment type="caution">
    <text evidence="1">The sequence shown here is derived from an EMBL/GenBank/DDBJ whole genome shotgun (WGS) entry which is preliminary data.</text>
</comment>
<sequence>QDEGNSINTMVGPRSYSQLTEAAPDLPSGWSFNPVEPELYELLEGDPRFDATILDMEALEAAGAATYLPGYEDTGYFLNKFIPTRADVTTGAG</sequence>
<protein>
    <submittedName>
        <fullName evidence="1">RagB/SusD family nutrient uptake outer membrane protein</fullName>
    </submittedName>
</protein>
<dbReference type="EMBL" id="JAAVJS010000863">
    <property type="protein sequence ID" value="NJX17619.1"/>
    <property type="molecule type" value="Genomic_DNA"/>
</dbReference>
<dbReference type="Proteomes" id="UP000760545">
    <property type="component" value="Unassembled WGS sequence"/>
</dbReference>
<proteinExistence type="predicted"/>
<feature type="non-terminal residue" evidence="1">
    <location>
        <position position="93"/>
    </location>
</feature>
<gene>
    <name evidence="1" type="ORF">HC176_19300</name>
</gene>
<accession>A0ABX1DH55</accession>
<reference evidence="1 2" key="1">
    <citation type="submission" date="2020-03" db="EMBL/GenBank/DDBJ databases">
        <title>Tamlana sp. nov, isolated from XXX.</title>
        <authorList>
            <person name="Cao W.R."/>
        </authorList>
    </citation>
    <scope>NUCLEOTIDE SEQUENCE [LARGE SCALE GENOMIC DNA]</scope>
    <source>
        <strain evidence="1 2">HST1-43</strain>
    </source>
</reference>
<evidence type="ECO:0000313" key="1">
    <source>
        <dbReference type="EMBL" id="NJX17619.1"/>
    </source>
</evidence>
<keyword evidence="2" id="KW-1185">Reference proteome</keyword>
<evidence type="ECO:0000313" key="2">
    <source>
        <dbReference type="Proteomes" id="UP000760545"/>
    </source>
</evidence>
<feature type="non-terminal residue" evidence="1">
    <location>
        <position position="1"/>
    </location>
</feature>
<organism evidence="1 2">
    <name type="scientific">Tamlana crocina</name>
    <dbReference type="NCBI Taxonomy" id="393006"/>
    <lineage>
        <taxon>Bacteria</taxon>
        <taxon>Pseudomonadati</taxon>
        <taxon>Bacteroidota</taxon>
        <taxon>Flavobacteriia</taxon>
        <taxon>Flavobacteriales</taxon>
        <taxon>Flavobacteriaceae</taxon>
        <taxon>Tamlana</taxon>
    </lineage>
</organism>